<dbReference type="Gene3D" id="3.40.50.300">
    <property type="entry name" value="P-loop containing nucleotide triphosphate hydrolases"/>
    <property type="match status" value="1"/>
</dbReference>
<keyword evidence="17" id="KW-1185">Reference proteome</keyword>
<feature type="binding site" evidence="13">
    <location>
        <begin position="504"/>
        <end position="511"/>
    </location>
    <ligand>
        <name>ATP</name>
        <dbReference type="ChEBI" id="CHEBI:30616"/>
    </ligand>
</feature>
<evidence type="ECO:0000313" key="16">
    <source>
        <dbReference type="EMBL" id="NJC28284.1"/>
    </source>
</evidence>
<evidence type="ECO:0000256" key="10">
    <source>
        <dbReference type="ARBA" id="ARBA00023125"/>
    </source>
</evidence>
<keyword evidence="6 13" id="KW-0547">Nucleotide-binding</keyword>
<evidence type="ECO:0000256" key="12">
    <source>
        <dbReference type="ARBA" id="ARBA00023306"/>
    </source>
</evidence>
<dbReference type="InterPro" id="IPR002543">
    <property type="entry name" value="FtsK_dom"/>
</dbReference>
<name>A0ABX0XG39_9BACT</name>
<dbReference type="Gene3D" id="3.30.980.40">
    <property type="match status" value="1"/>
</dbReference>
<dbReference type="Pfam" id="PF09397">
    <property type="entry name" value="FtsK_gamma"/>
    <property type="match status" value="1"/>
</dbReference>
<keyword evidence="4" id="KW-0132">Cell division</keyword>
<proteinExistence type="inferred from homology"/>
<dbReference type="EMBL" id="JAATJH010000010">
    <property type="protein sequence ID" value="NJC28284.1"/>
    <property type="molecule type" value="Genomic_DNA"/>
</dbReference>
<dbReference type="InterPro" id="IPR036390">
    <property type="entry name" value="WH_DNA-bd_sf"/>
</dbReference>
<evidence type="ECO:0000256" key="13">
    <source>
        <dbReference type="PROSITE-ProRule" id="PRU00289"/>
    </source>
</evidence>
<dbReference type="PROSITE" id="PS50901">
    <property type="entry name" value="FTSK"/>
    <property type="match status" value="1"/>
</dbReference>
<evidence type="ECO:0000256" key="8">
    <source>
        <dbReference type="ARBA" id="ARBA00022840"/>
    </source>
</evidence>
<evidence type="ECO:0000256" key="9">
    <source>
        <dbReference type="ARBA" id="ARBA00022989"/>
    </source>
</evidence>
<keyword evidence="11 14" id="KW-0472">Membrane</keyword>
<feature type="transmembrane region" description="Helical" evidence="14">
    <location>
        <begin position="118"/>
        <end position="143"/>
    </location>
</feature>
<dbReference type="SMART" id="SM00843">
    <property type="entry name" value="Ftsk_gamma"/>
    <property type="match status" value="1"/>
</dbReference>
<evidence type="ECO:0000256" key="5">
    <source>
        <dbReference type="ARBA" id="ARBA00022692"/>
    </source>
</evidence>
<gene>
    <name evidence="16" type="ORF">GGR27_003807</name>
</gene>
<feature type="transmembrane region" description="Helical" evidence="14">
    <location>
        <begin position="163"/>
        <end position="183"/>
    </location>
</feature>
<evidence type="ECO:0000256" key="3">
    <source>
        <dbReference type="ARBA" id="ARBA00022475"/>
    </source>
</evidence>
<dbReference type="Proteomes" id="UP000770785">
    <property type="component" value="Unassembled WGS sequence"/>
</dbReference>
<dbReference type="InterPro" id="IPR025199">
    <property type="entry name" value="FtsK_4TM"/>
</dbReference>
<dbReference type="Pfam" id="PF13491">
    <property type="entry name" value="FtsK_4TM"/>
    <property type="match status" value="1"/>
</dbReference>
<keyword evidence="5 14" id="KW-0812">Transmembrane</keyword>
<dbReference type="RefSeq" id="WP_168040138.1">
    <property type="nucleotide sequence ID" value="NZ_JAATJH010000010.1"/>
</dbReference>
<dbReference type="PANTHER" id="PTHR22683">
    <property type="entry name" value="SPORULATION PROTEIN RELATED"/>
    <property type="match status" value="1"/>
</dbReference>
<feature type="transmembrane region" description="Helical" evidence="14">
    <location>
        <begin position="85"/>
        <end position="106"/>
    </location>
</feature>
<keyword evidence="7" id="KW-0159">Chromosome partition</keyword>
<dbReference type="PANTHER" id="PTHR22683:SF41">
    <property type="entry name" value="DNA TRANSLOCASE FTSK"/>
    <property type="match status" value="1"/>
</dbReference>
<feature type="transmembrane region" description="Helical" evidence="14">
    <location>
        <begin position="26"/>
        <end position="47"/>
    </location>
</feature>
<dbReference type="Gene3D" id="1.10.10.10">
    <property type="entry name" value="Winged helix-like DNA-binding domain superfamily/Winged helix DNA-binding domain"/>
    <property type="match status" value="1"/>
</dbReference>
<evidence type="ECO:0000256" key="11">
    <source>
        <dbReference type="ARBA" id="ARBA00023136"/>
    </source>
</evidence>
<dbReference type="InterPro" id="IPR050206">
    <property type="entry name" value="FtsK/SpoIIIE/SftA"/>
</dbReference>
<dbReference type="InterPro" id="IPR041027">
    <property type="entry name" value="FtsK_alpha"/>
</dbReference>
<dbReference type="InterPro" id="IPR036388">
    <property type="entry name" value="WH-like_DNA-bd_sf"/>
</dbReference>
<comment type="subcellular location">
    <subcellularLocation>
        <location evidence="1">Cell membrane</location>
        <topology evidence="1">Multi-pass membrane protein</topology>
    </subcellularLocation>
</comment>
<organism evidence="16 17">
    <name type="scientific">Neolewinella antarctica</name>
    <dbReference type="NCBI Taxonomy" id="442734"/>
    <lineage>
        <taxon>Bacteria</taxon>
        <taxon>Pseudomonadati</taxon>
        <taxon>Bacteroidota</taxon>
        <taxon>Saprospiria</taxon>
        <taxon>Saprospirales</taxon>
        <taxon>Lewinellaceae</taxon>
        <taxon>Neolewinella</taxon>
    </lineage>
</organism>
<evidence type="ECO:0000256" key="1">
    <source>
        <dbReference type="ARBA" id="ARBA00004651"/>
    </source>
</evidence>
<reference evidence="16 17" key="1">
    <citation type="submission" date="2020-03" db="EMBL/GenBank/DDBJ databases">
        <title>Genomic Encyclopedia of Type Strains, Phase IV (KMG-IV): sequencing the most valuable type-strain genomes for metagenomic binning, comparative biology and taxonomic classification.</title>
        <authorList>
            <person name="Goeker M."/>
        </authorList>
    </citation>
    <scope>NUCLEOTIDE SEQUENCE [LARGE SCALE GENOMIC DNA]</scope>
    <source>
        <strain evidence="16 17">DSM 105096</strain>
    </source>
</reference>
<protein>
    <submittedName>
        <fullName evidence="16">S-DNA-T family DNA segregation ATPase FtsK/SpoIIIE</fullName>
    </submittedName>
</protein>
<feature type="domain" description="FtsK" evidence="15">
    <location>
        <begin position="486"/>
        <end position="691"/>
    </location>
</feature>
<evidence type="ECO:0000256" key="7">
    <source>
        <dbReference type="ARBA" id="ARBA00022829"/>
    </source>
</evidence>
<evidence type="ECO:0000259" key="15">
    <source>
        <dbReference type="PROSITE" id="PS50901"/>
    </source>
</evidence>
<dbReference type="InterPro" id="IPR018541">
    <property type="entry name" value="Ftsk_gamma"/>
</dbReference>
<comment type="caution">
    <text evidence="16">The sequence shown here is derived from an EMBL/GenBank/DDBJ whole genome shotgun (WGS) entry which is preliminary data.</text>
</comment>
<evidence type="ECO:0000256" key="14">
    <source>
        <dbReference type="SAM" id="Phobius"/>
    </source>
</evidence>
<accession>A0ABX0XG39</accession>
<dbReference type="SUPFAM" id="SSF46785">
    <property type="entry name" value="Winged helix' DNA-binding domain"/>
    <property type="match status" value="1"/>
</dbReference>
<evidence type="ECO:0000256" key="2">
    <source>
        <dbReference type="ARBA" id="ARBA00006474"/>
    </source>
</evidence>
<dbReference type="SUPFAM" id="SSF52540">
    <property type="entry name" value="P-loop containing nucleoside triphosphate hydrolases"/>
    <property type="match status" value="1"/>
</dbReference>
<dbReference type="Pfam" id="PF01580">
    <property type="entry name" value="FtsK_SpoIIIE"/>
    <property type="match status" value="1"/>
</dbReference>
<dbReference type="InterPro" id="IPR027417">
    <property type="entry name" value="P-loop_NTPase"/>
</dbReference>
<evidence type="ECO:0000256" key="6">
    <source>
        <dbReference type="ARBA" id="ARBA00022741"/>
    </source>
</evidence>
<evidence type="ECO:0000256" key="4">
    <source>
        <dbReference type="ARBA" id="ARBA00022618"/>
    </source>
</evidence>
<dbReference type="Pfam" id="PF17854">
    <property type="entry name" value="FtsK_alpha"/>
    <property type="match status" value="1"/>
</dbReference>
<keyword evidence="12" id="KW-0131">Cell cycle</keyword>
<keyword evidence="10" id="KW-0238">DNA-binding</keyword>
<keyword evidence="9 14" id="KW-1133">Transmembrane helix</keyword>
<comment type="similarity">
    <text evidence="2">Belongs to the FtsK/SpoIIIE/SftA family.</text>
</comment>
<evidence type="ECO:0000313" key="17">
    <source>
        <dbReference type="Proteomes" id="UP000770785"/>
    </source>
</evidence>
<keyword evidence="3" id="KW-1003">Cell membrane</keyword>
<keyword evidence="8 13" id="KW-0067">ATP-binding</keyword>
<sequence length="844" mass="92372">MAKIKKSSSAQASLKMGLSDERIPKLFGILLILVAVYLGVAFFSYLFTWKVDQDRVLRFSWKLLLNDGPTVDNWLGRLGAFLSNFWMYFLFGVPSFGVVYLLWRAGLNFLRRQPISKLINPFVTVMLAMMGGAVLLEFLFGSFTNFPLGGAVGAYLVSHLTRVLGAFGVILLLLTLVAIYLVFEVRIDFNGTPEQIKNDVINHFSGRFRGGKIGAPTKYGTGANNTSGSGGDGEVPALAPSFTDPEPATAPLRPSSAKAAILRPGGDDDFEIEGPATLGDQGIEQLAGKQMEMPMDAVGDLTLVGTDPLATGVDNLILADGDTGINTDLAVTAQNQNHTEPYDPTLDLPNFTPPHVGLLLERETGSAEVDRSELEANKDQIIETLLNYKIEITKIRATIGPTVTLYEIVPAPGVRISKIKNLEDDIALSLAALGIRIIAPIPGRGTIGIEVPNKNPQMVSMREVLESEKFQNAKMDLPLALGKTIKNEVLIADLAKMPHLLVAGATGQGKSVGINSIIMSLLYKKHPSQVKLVMIDPKKVELFPYAKLESHFLAFLPGQTEPITTETTKVIHVLNSLCIEMDQRYDLLKKASARNIKEYNEKFVARRLNPEKGHKFLPFIVLIIDEFADLIMTAGKEVEMPIARLAQLSRAVGIHLVIATQRPSVNIITGVIKANFPARIAYKVTAKVDSRTILDGGGADQLIGRGDMLLSNAGDIVRLQGAFVDTPEVEEVINFIGKQRGYVEPYLLPEYNTDEEMAGSGSLSYADLDDNFEDAARLIISQQHGSTSMIQRRLKLGYNRAGRIMDQMEQLGLVGPAQGSKPREVLVYDENELTRFIDDLRNRG</sequence>